<keyword evidence="3" id="KW-0010">Activator</keyword>
<keyword evidence="1" id="KW-0805">Transcription regulation</keyword>
<reference evidence="6 7" key="1">
    <citation type="submission" date="2018-07" db="EMBL/GenBank/DDBJ databases">
        <title>Genomic Encyclopedia of Type Strains, Phase III (KMG-III): the genomes of soil and plant-associated and newly described type strains.</title>
        <authorList>
            <person name="Whitman W."/>
        </authorList>
    </citation>
    <scope>NUCLEOTIDE SEQUENCE [LARGE SCALE GENOMIC DNA]</scope>
    <source>
        <strain evidence="6 7">CECT 7731</strain>
    </source>
</reference>
<dbReference type="InterPro" id="IPR018060">
    <property type="entry name" value="HTH_AraC"/>
</dbReference>
<evidence type="ECO:0000313" key="7">
    <source>
        <dbReference type="Proteomes" id="UP000253506"/>
    </source>
</evidence>
<keyword evidence="2" id="KW-0238">DNA-binding</keyword>
<dbReference type="InterPro" id="IPR050204">
    <property type="entry name" value="AraC_XylS_family_regulators"/>
</dbReference>
<dbReference type="OrthoDB" id="9809338at2"/>
<evidence type="ECO:0000256" key="3">
    <source>
        <dbReference type="ARBA" id="ARBA00023159"/>
    </source>
</evidence>
<dbReference type="InterPro" id="IPR037923">
    <property type="entry name" value="HTH-like"/>
</dbReference>
<dbReference type="PRINTS" id="PR00032">
    <property type="entry name" value="HTHARAC"/>
</dbReference>
<evidence type="ECO:0000313" key="6">
    <source>
        <dbReference type="EMBL" id="RCX07671.1"/>
    </source>
</evidence>
<feature type="domain" description="HTH araC/xylS-type" evidence="5">
    <location>
        <begin position="177"/>
        <end position="274"/>
    </location>
</feature>
<dbReference type="PROSITE" id="PS00041">
    <property type="entry name" value="HTH_ARAC_FAMILY_1"/>
    <property type="match status" value="1"/>
</dbReference>
<dbReference type="GO" id="GO:0043565">
    <property type="term" value="F:sequence-specific DNA binding"/>
    <property type="evidence" value="ECO:0007669"/>
    <property type="project" value="InterPro"/>
</dbReference>
<evidence type="ECO:0000259" key="5">
    <source>
        <dbReference type="PROSITE" id="PS01124"/>
    </source>
</evidence>
<dbReference type="SMART" id="SM00342">
    <property type="entry name" value="HTH_ARAC"/>
    <property type="match status" value="1"/>
</dbReference>
<dbReference type="PANTHER" id="PTHR46796:SF11">
    <property type="entry name" value="TRANSCRIPTIONAL REGULATOR-RELATED"/>
    <property type="match status" value="1"/>
</dbReference>
<organism evidence="6 7">
    <name type="scientific">Marinomonas foliarum</name>
    <dbReference type="NCBI Taxonomy" id="491950"/>
    <lineage>
        <taxon>Bacteria</taxon>
        <taxon>Pseudomonadati</taxon>
        <taxon>Pseudomonadota</taxon>
        <taxon>Gammaproteobacteria</taxon>
        <taxon>Oceanospirillales</taxon>
        <taxon>Oceanospirillaceae</taxon>
        <taxon>Marinomonas</taxon>
    </lineage>
</organism>
<gene>
    <name evidence="6" type="ORF">DFP77_10432</name>
</gene>
<proteinExistence type="predicted"/>
<dbReference type="PROSITE" id="PS01124">
    <property type="entry name" value="HTH_ARAC_FAMILY_2"/>
    <property type="match status" value="1"/>
</dbReference>
<dbReference type="InterPro" id="IPR009057">
    <property type="entry name" value="Homeodomain-like_sf"/>
</dbReference>
<dbReference type="InterPro" id="IPR003313">
    <property type="entry name" value="AraC-bd"/>
</dbReference>
<dbReference type="InterPro" id="IPR018062">
    <property type="entry name" value="HTH_AraC-typ_CS"/>
</dbReference>
<dbReference type="SUPFAM" id="SSF51215">
    <property type="entry name" value="Regulatory protein AraC"/>
    <property type="match status" value="1"/>
</dbReference>
<dbReference type="RefSeq" id="WP_114410812.1">
    <property type="nucleotide sequence ID" value="NZ_QPJQ01000004.1"/>
</dbReference>
<dbReference type="Pfam" id="PF02311">
    <property type="entry name" value="AraC_binding"/>
    <property type="match status" value="1"/>
</dbReference>
<dbReference type="EMBL" id="QPJQ01000004">
    <property type="protein sequence ID" value="RCX07671.1"/>
    <property type="molecule type" value="Genomic_DNA"/>
</dbReference>
<evidence type="ECO:0000256" key="1">
    <source>
        <dbReference type="ARBA" id="ARBA00023015"/>
    </source>
</evidence>
<dbReference type="SUPFAM" id="SSF46689">
    <property type="entry name" value="Homeodomain-like"/>
    <property type="match status" value="2"/>
</dbReference>
<evidence type="ECO:0000256" key="4">
    <source>
        <dbReference type="ARBA" id="ARBA00023163"/>
    </source>
</evidence>
<keyword evidence="4" id="KW-0804">Transcription</keyword>
<dbReference type="AlphaFoldDB" id="A0A369AER6"/>
<dbReference type="InterPro" id="IPR020449">
    <property type="entry name" value="Tscrpt_reg_AraC-type_HTH"/>
</dbReference>
<dbReference type="PANTHER" id="PTHR46796">
    <property type="entry name" value="HTH-TYPE TRANSCRIPTIONAL ACTIVATOR RHAS-RELATED"/>
    <property type="match status" value="1"/>
</dbReference>
<protein>
    <submittedName>
        <fullName evidence="6">AraC family transcriptional regulator</fullName>
    </submittedName>
</protein>
<dbReference type="GO" id="GO:0003700">
    <property type="term" value="F:DNA-binding transcription factor activity"/>
    <property type="evidence" value="ECO:0007669"/>
    <property type="project" value="InterPro"/>
</dbReference>
<dbReference type="Proteomes" id="UP000253506">
    <property type="component" value="Unassembled WGS sequence"/>
</dbReference>
<evidence type="ECO:0000256" key="2">
    <source>
        <dbReference type="ARBA" id="ARBA00023125"/>
    </source>
</evidence>
<dbReference type="Gene3D" id="1.10.10.60">
    <property type="entry name" value="Homeodomain-like"/>
    <property type="match status" value="2"/>
</dbReference>
<accession>A0A369AER6</accession>
<sequence length="274" mass="31233">MMSSNDSFHYQHIEELPGVVISEAKLTEFHFQPHYHLDYHIGLVTQGSQHQKVQHKTLDLVPKQICLMPPGEVHDGSGRDNTTRHLKTFRIPVELMQAALLDSQARDTNLQLAPSIIDQPAHNRSFLQLIQAFNPNQYASQLHKDSLWTNALSNLLLAAEKKPLSQETFALTNQQLKHVREYCEANLSSKISLNNLAELCGLTRFQFIRRFQKQTGLPPHAWLMRLRLERAITQLTKPNAVITDIAADVGFYDQSHFNRAFKQAFGVAPSSYRS</sequence>
<name>A0A369AER6_9GAMM</name>
<comment type="caution">
    <text evidence="6">The sequence shown here is derived from an EMBL/GenBank/DDBJ whole genome shotgun (WGS) entry which is preliminary data.</text>
</comment>
<dbReference type="Pfam" id="PF12833">
    <property type="entry name" value="HTH_18"/>
    <property type="match status" value="1"/>
</dbReference>